<comment type="caution">
    <text evidence="3">The sequence shown here is derived from an EMBL/GenBank/DDBJ whole genome shotgun (WGS) entry which is preliminary data.</text>
</comment>
<keyword evidence="4" id="KW-1185">Reference proteome</keyword>
<dbReference type="EMBL" id="CANL01000005">
    <property type="protein sequence ID" value="CCM62636.1"/>
    <property type="molecule type" value="Genomic_DNA"/>
</dbReference>
<dbReference type="AlphaFoldDB" id="R4Z034"/>
<feature type="transmembrane region" description="Helical" evidence="2">
    <location>
        <begin position="245"/>
        <end position="266"/>
    </location>
</feature>
<dbReference type="HOGENOM" id="CLU_086991_0_0_11"/>
<dbReference type="RefSeq" id="WP_012224175.1">
    <property type="nucleotide sequence ID" value="NZ_HG422565.1"/>
</dbReference>
<dbReference type="OrthoDB" id="244933at2"/>
<protein>
    <submittedName>
        <fullName evidence="3">Uncharacterized protein</fullName>
    </submittedName>
</protein>
<evidence type="ECO:0000256" key="2">
    <source>
        <dbReference type="SAM" id="Phobius"/>
    </source>
</evidence>
<keyword evidence="2" id="KW-0472">Membrane</keyword>
<name>R4Z034_9ACTN</name>
<evidence type="ECO:0000313" key="4">
    <source>
        <dbReference type="Proteomes" id="UP000018291"/>
    </source>
</evidence>
<organism evidence="3 4">
    <name type="scientific">Candidatus Neomicrothrix parvicella RN1</name>
    <dbReference type="NCBI Taxonomy" id="1229780"/>
    <lineage>
        <taxon>Bacteria</taxon>
        <taxon>Bacillati</taxon>
        <taxon>Actinomycetota</taxon>
        <taxon>Acidimicrobiia</taxon>
        <taxon>Acidimicrobiales</taxon>
        <taxon>Microthrixaceae</taxon>
        <taxon>Candidatus Neomicrothrix</taxon>
    </lineage>
</organism>
<evidence type="ECO:0000313" key="3">
    <source>
        <dbReference type="EMBL" id="CCM62636.1"/>
    </source>
</evidence>
<feature type="region of interest" description="Disordered" evidence="1">
    <location>
        <begin position="1"/>
        <end position="23"/>
    </location>
</feature>
<feature type="transmembrane region" description="Helical" evidence="2">
    <location>
        <begin position="170"/>
        <end position="193"/>
    </location>
</feature>
<sequence length="309" mass="32547">MIGRPDQGSGLATAPEDRPERAKWGLPHLPDGWAVVDTRHAGPFITRAHLRRPDGRLVEWRSRAHRKRLGLGGDEASTGRRARRPSPSCWWMAVLFAGGSICFAFGSIPLFFNAVASSVVSATFFGGSVLFTTASIIQYDESRAAPSSIGAGATKRPLRQRLLGASPGDLGWWAAAIQLGGTLFFNLSTFAATQSNQDLEQARRLIWAPDLLGSACFLVASWLAFLEANAGARPRPDGSVGWRIAAINLGGSVAFGVSAIAARYLTSGQPANIALVNLGTCLGAVCFLIGAILLPLEAAKGAPVATPST</sequence>
<gene>
    <name evidence="3" type="ORF">BN381_130194</name>
</gene>
<dbReference type="eggNOG" id="ENOG5030Y0T">
    <property type="taxonomic scope" value="Bacteria"/>
</dbReference>
<feature type="transmembrane region" description="Helical" evidence="2">
    <location>
        <begin position="273"/>
        <end position="294"/>
    </location>
</feature>
<evidence type="ECO:0000256" key="1">
    <source>
        <dbReference type="SAM" id="MobiDB-lite"/>
    </source>
</evidence>
<dbReference type="STRING" id="1229780.BN381_130194"/>
<proteinExistence type="predicted"/>
<dbReference type="Proteomes" id="UP000018291">
    <property type="component" value="Unassembled WGS sequence"/>
</dbReference>
<keyword evidence="2" id="KW-1133">Transmembrane helix</keyword>
<reference evidence="3 4" key="1">
    <citation type="journal article" date="2013" name="ISME J.">
        <title>Metabolic model for the filamentous 'Candidatus Microthrix parvicella' based on genomic and metagenomic analyses.</title>
        <authorList>
            <person name="Jon McIlroy S."/>
            <person name="Kristiansen R."/>
            <person name="Albertsen M."/>
            <person name="Michael Karst S."/>
            <person name="Rossetti S."/>
            <person name="Lund Nielsen J."/>
            <person name="Tandoi V."/>
            <person name="James Seviour R."/>
            <person name="Nielsen P.H."/>
        </authorList>
    </citation>
    <scope>NUCLEOTIDE SEQUENCE [LARGE SCALE GENOMIC DNA]</scope>
    <source>
        <strain evidence="3 4">RN1</strain>
    </source>
</reference>
<feature type="transmembrane region" description="Helical" evidence="2">
    <location>
        <begin position="90"/>
        <end position="112"/>
    </location>
</feature>
<keyword evidence="2" id="KW-0812">Transmembrane</keyword>
<feature type="transmembrane region" description="Helical" evidence="2">
    <location>
        <begin position="205"/>
        <end position="225"/>
    </location>
</feature>
<accession>R4Z034</accession>